<name>A0A6N7F2L2_9GAMM</name>
<accession>A0A6N7F2L2</accession>
<organism evidence="2 3">
    <name type="scientific">Ostreibacterium oceani</name>
    <dbReference type="NCBI Taxonomy" id="2654998"/>
    <lineage>
        <taxon>Bacteria</taxon>
        <taxon>Pseudomonadati</taxon>
        <taxon>Pseudomonadota</taxon>
        <taxon>Gammaproteobacteria</taxon>
        <taxon>Cardiobacteriales</taxon>
        <taxon>Ostreibacteriaceae</taxon>
        <taxon>Ostreibacterium</taxon>
    </lineage>
</organism>
<dbReference type="Pfam" id="PF11944">
    <property type="entry name" value="DUF3461"/>
    <property type="match status" value="1"/>
</dbReference>
<keyword evidence="1" id="KW-0175">Coiled coil</keyword>
<evidence type="ECO:0000313" key="2">
    <source>
        <dbReference type="EMBL" id="MPV86106.1"/>
    </source>
</evidence>
<evidence type="ECO:0000256" key="1">
    <source>
        <dbReference type="SAM" id="Coils"/>
    </source>
</evidence>
<dbReference type="InParanoid" id="A0A6N7F2L2"/>
<dbReference type="EMBL" id="WHNW01000004">
    <property type="protein sequence ID" value="MPV86106.1"/>
    <property type="molecule type" value="Genomic_DNA"/>
</dbReference>
<keyword evidence="3" id="KW-1185">Reference proteome</keyword>
<dbReference type="Proteomes" id="UP000471298">
    <property type="component" value="Unassembled WGS sequence"/>
</dbReference>
<dbReference type="InterPro" id="IPR020911">
    <property type="entry name" value="UPF0325"/>
</dbReference>
<dbReference type="RefSeq" id="WP_152810029.1">
    <property type="nucleotide sequence ID" value="NZ_WHNW01000004.1"/>
</dbReference>
<reference evidence="2 3" key="1">
    <citation type="submission" date="2019-10" db="EMBL/GenBank/DDBJ databases">
        <title>Cardiobacteriales fam. a chemoheterotrophic member of the order Cardiobacteriales, and proposal of Cardiobacteriales fam. nov.</title>
        <authorList>
            <person name="Wang C."/>
        </authorList>
    </citation>
    <scope>NUCLEOTIDE SEQUENCE [LARGE SCALE GENOMIC DNA]</scope>
    <source>
        <strain evidence="2 3">ML27</strain>
    </source>
</reference>
<dbReference type="AlphaFoldDB" id="A0A6N7F2L2"/>
<sequence>MSYPALKNLGVNRPHEISSYTLYSNNEVDTLRIRYTRQKGSLLPTVKKFNFPRRPLPGVQLNPGATNLTEISPALEDALAELTKLLQKNKSEQNKKAELIQELTEFEAYVADRISELKAEIEQL</sequence>
<feature type="coiled-coil region" evidence="1">
    <location>
        <begin position="75"/>
        <end position="109"/>
    </location>
</feature>
<protein>
    <submittedName>
        <fullName evidence="2">DUF3461 family protein</fullName>
    </submittedName>
</protein>
<comment type="caution">
    <text evidence="2">The sequence shown here is derived from an EMBL/GenBank/DDBJ whole genome shotgun (WGS) entry which is preliminary data.</text>
</comment>
<dbReference type="FunCoup" id="A0A6N7F2L2">
    <property type="interactions" value="3"/>
</dbReference>
<evidence type="ECO:0000313" key="3">
    <source>
        <dbReference type="Proteomes" id="UP000471298"/>
    </source>
</evidence>
<gene>
    <name evidence="2" type="ORF">GCU85_05085</name>
</gene>
<proteinExistence type="predicted"/>